<evidence type="ECO:0000313" key="3">
    <source>
        <dbReference type="Proteomes" id="UP000298663"/>
    </source>
</evidence>
<accession>A0A4U5MT47</accession>
<dbReference type="Proteomes" id="UP000298663">
    <property type="component" value="Unassembled WGS sequence"/>
</dbReference>
<evidence type="ECO:0000313" key="2">
    <source>
        <dbReference type="EMBL" id="TKR72662.1"/>
    </source>
</evidence>
<reference evidence="2 3" key="2">
    <citation type="journal article" date="2019" name="G3 (Bethesda)">
        <title>Hybrid Assembly of the Genome of the Entomopathogenic Nematode Steinernema carpocapsae Identifies the X-Chromosome.</title>
        <authorList>
            <person name="Serra L."/>
            <person name="Macchietto M."/>
            <person name="Macias-Munoz A."/>
            <person name="McGill C.J."/>
            <person name="Rodriguez I.M."/>
            <person name="Rodriguez B."/>
            <person name="Murad R."/>
            <person name="Mortazavi A."/>
        </authorList>
    </citation>
    <scope>NUCLEOTIDE SEQUENCE [LARGE SCALE GENOMIC DNA]</scope>
    <source>
        <strain evidence="2 3">ALL</strain>
    </source>
</reference>
<proteinExistence type="predicted"/>
<reference evidence="2 3" key="1">
    <citation type="journal article" date="2015" name="Genome Biol.">
        <title>Comparative genomics of Steinernema reveals deeply conserved gene regulatory networks.</title>
        <authorList>
            <person name="Dillman A.R."/>
            <person name="Macchietto M."/>
            <person name="Porter C.F."/>
            <person name="Rogers A."/>
            <person name="Williams B."/>
            <person name="Antoshechkin I."/>
            <person name="Lee M.M."/>
            <person name="Goodwin Z."/>
            <person name="Lu X."/>
            <person name="Lewis E.E."/>
            <person name="Goodrich-Blair H."/>
            <person name="Stock S.P."/>
            <person name="Adams B.J."/>
            <person name="Sternberg P.W."/>
            <person name="Mortazavi A."/>
        </authorList>
    </citation>
    <scope>NUCLEOTIDE SEQUENCE [LARGE SCALE GENOMIC DNA]</scope>
    <source>
        <strain evidence="2 3">ALL</strain>
    </source>
</reference>
<feature type="compositionally biased region" description="Polar residues" evidence="1">
    <location>
        <begin position="1"/>
        <end position="10"/>
    </location>
</feature>
<protein>
    <submittedName>
        <fullName evidence="2">Uncharacterized protein</fullName>
    </submittedName>
</protein>
<comment type="caution">
    <text evidence="2">The sequence shown here is derived from an EMBL/GenBank/DDBJ whole genome shotgun (WGS) entry which is preliminary data.</text>
</comment>
<evidence type="ECO:0000256" key="1">
    <source>
        <dbReference type="SAM" id="MobiDB-lite"/>
    </source>
</evidence>
<name>A0A4U5MT47_STECR</name>
<feature type="region of interest" description="Disordered" evidence="1">
    <location>
        <begin position="1"/>
        <end position="36"/>
    </location>
</feature>
<organism evidence="2 3">
    <name type="scientific">Steinernema carpocapsae</name>
    <name type="common">Entomopathogenic nematode</name>
    <dbReference type="NCBI Taxonomy" id="34508"/>
    <lineage>
        <taxon>Eukaryota</taxon>
        <taxon>Metazoa</taxon>
        <taxon>Ecdysozoa</taxon>
        <taxon>Nematoda</taxon>
        <taxon>Chromadorea</taxon>
        <taxon>Rhabditida</taxon>
        <taxon>Tylenchina</taxon>
        <taxon>Panagrolaimomorpha</taxon>
        <taxon>Strongyloidoidea</taxon>
        <taxon>Steinernematidae</taxon>
        <taxon>Steinernema</taxon>
    </lineage>
</organism>
<keyword evidence="3" id="KW-1185">Reference proteome</keyword>
<dbReference type="AlphaFoldDB" id="A0A4U5MT47"/>
<gene>
    <name evidence="2" type="ORF">L596_020075</name>
</gene>
<dbReference type="EMBL" id="AZBU02000006">
    <property type="protein sequence ID" value="TKR72662.1"/>
    <property type="molecule type" value="Genomic_DNA"/>
</dbReference>
<feature type="compositionally biased region" description="Polar residues" evidence="1">
    <location>
        <begin position="19"/>
        <end position="29"/>
    </location>
</feature>
<sequence length="164" mass="18256">MDKQSPNSPCSPAFDANHANASIKGSSIPPTSPSRTHDHEAIVYLLIHCNQVIRSFSRSNRDDVEMQISLTRSGKRSKTVVTYNKHVEPKDDPPRPIKDVFVHDPRCHCKENPEAEAPPINVTRVRKESIPISQISTAKGFSSADFDDAPQRLVAEIRPFTSSK</sequence>
<dbReference type="OrthoDB" id="10559818at2759"/>